<dbReference type="PANTHER" id="PTHR10300">
    <property type="entry name" value="CALCIPRESSIN"/>
    <property type="match status" value="1"/>
</dbReference>
<dbReference type="HOGENOM" id="CLU_1805868_0_0_1"/>
<reference evidence="4" key="1">
    <citation type="journal article" date="2014" name="Proc. Natl. Acad. Sci. U.S.A.">
        <title>Extensive sampling of basidiomycete genomes demonstrates inadequacy of the white-rot/brown-rot paradigm for wood decay fungi.</title>
        <authorList>
            <person name="Riley R."/>
            <person name="Salamov A.A."/>
            <person name="Brown D.W."/>
            <person name="Nagy L.G."/>
            <person name="Floudas D."/>
            <person name="Held B.W."/>
            <person name="Levasseur A."/>
            <person name="Lombard V."/>
            <person name="Morin E."/>
            <person name="Otillar R."/>
            <person name="Lindquist E.A."/>
            <person name="Sun H."/>
            <person name="LaButti K.M."/>
            <person name="Schmutz J."/>
            <person name="Jabbour D."/>
            <person name="Luo H."/>
            <person name="Baker S.E."/>
            <person name="Pisabarro A.G."/>
            <person name="Walton J.D."/>
            <person name="Blanchette R.A."/>
            <person name="Henrissat B."/>
            <person name="Martin F."/>
            <person name="Cullen D."/>
            <person name="Hibbett D.S."/>
            <person name="Grigoriev I.V."/>
        </authorList>
    </citation>
    <scope>NUCLEOTIDE SEQUENCE [LARGE SCALE GENOMIC DNA]</scope>
    <source>
        <strain evidence="4">FD-172 SS1</strain>
    </source>
</reference>
<keyword evidence="4" id="KW-1185">Reference proteome</keyword>
<dbReference type="InterPro" id="IPR006931">
    <property type="entry name" value="Calcipressin"/>
</dbReference>
<dbReference type="AlphaFoldDB" id="A0A067MVD8"/>
<protein>
    <submittedName>
        <fullName evidence="3">Uncharacterized protein</fullName>
    </submittedName>
</protein>
<comment type="similarity">
    <text evidence="1">Belongs to the RCAN family.</text>
</comment>
<name>A0A067MVD8_BOTB1</name>
<dbReference type="GO" id="GO:0019722">
    <property type="term" value="P:calcium-mediated signaling"/>
    <property type="evidence" value="ECO:0007669"/>
    <property type="project" value="InterPro"/>
</dbReference>
<dbReference type="OrthoDB" id="17212at2759"/>
<dbReference type="GO" id="GO:0005634">
    <property type="term" value="C:nucleus"/>
    <property type="evidence" value="ECO:0007669"/>
    <property type="project" value="TreeGrafter"/>
</dbReference>
<dbReference type="GO" id="GO:0008597">
    <property type="term" value="F:calcium-dependent protein serine/threonine phosphatase regulator activity"/>
    <property type="evidence" value="ECO:0007669"/>
    <property type="project" value="TreeGrafter"/>
</dbReference>
<proteinExistence type="inferred from homology"/>
<dbReference type="Proteomes" id="UP000027195">
    <property type="component" value="Unassembled WGS sequence"/>
</dbReference>
<evidence type="ECO:0000313" key="3">
    <source>
        <dbReference type="EMBL" id="KDQ18670.1"/>
    </source>
</evidence>
<dbReference type="InParanoid" id="A0A067MVD8"/>
<dbReference type="PANTHER" id="PTHR10300:SF14">
    <property type="entry name" value="PROTEIN SARAH"/>
    <property type="match status" value="1"/>
</dbReference>
<feature type="region of interest" description="Disordered" evidence="2">
    <location>
        <begin position="1"/>
        <end position="33"/>
    </location>
</feature>
<dbReference type="EMBL" id="KL198021">
    <property type="protein sequence ID" value="KDQ18670.1"/>
    <property type="molecule type" value="Genomic_DNA"/>
</dbReference>
<gene>
    <name evidence="3" type="ORF">BOTBODRAFT_29049</name>
</gene>
<accession>A0A067MVD8</accession>
<evidence type="ECO:0000313" key="4">
    <source>
        <dbReference type="Proteomes" id="UP000027195"/>
    </source>
</evidence>
<dbReference type="GO" id="GO:0005737">
    <property type="term" value="C:cytoplasm"/>
    <property type="evidence" value="ECO:0007669"/>
    <property type="project" value="TreeGrafter"/>
</dbReference>
<evidence type="ECO:0000256" key="2">
    <source>
        <dbReference type="SAM" id="MobiDB-lite"/>
    </source>
</evidence>
<sequence length="143" mass="15348">MEPSNLEVPRPEKNFLISPPGSPPVGWEPIEEDPPNTMTLAQDLIHALERLELQKEWGSDRSNGVEVLMQPPEGEEGLSIFVQDFSGGADQGDGMITPVEVVEYVRGGGQGSGIGMVKATVESFGVGERPSVGRLPTTPMPPR</sequence>
<dbReference type="Pfam" id="PF04847">
    <property type="entry name" value="Calcipressin"/>
    <property type="match status" value="1"/>
</dbReference>
<dbReference type="STRING" id="930990.A0A067MVD8"/>
<evidence type="ECO:0000256" key="1">
    <source>
        <dbReference type="ARBA" id="ARBA00008209"/>
    </source>
</evidence>
<organism evidence="3 4">
    <name type="scientific">Botryobasidium botryosum (strain FD-172 SS1)</name>
    <dbReference type="NCBI Taxonomy" id="930990"/>
    <lineage>
        <taxon>Eukaryota</taxon>
        <taxon>Fungi</taxon>
        <taxon>Dikarya</taxon>
        <taxon>Basidiomycota</taxon>
        <taxon>Agaricomycotina</taxon>
        <taxon>Agaricomycetes</taxon>
        <taxon>Cantharellales</taxon>
        <taxon>Botryobasidiaceae</taxon>
        <taxon>Botryobasidium</taxon>
    </lineage>
</organism>